<proteinExistence type="predicted"/>
<accession>A0ABW4IN59</accession>
<sequence length="137" mass="14517">MTHDAAEGAVRSSASRPARVAWGLLSALLLIWVVFEAVKHGGWVIVAAVAGVVAPDLSFLVGASGPHGHGQLPRKTVPVYNFVHRPVVALAVMLTCLVPDSPGVAVPLFTFGLAWMQHIASDRAFGFGLRTAEGWQR</sequence>
<feature type="transmembrane region" description="Helical" evidence="1">
    <location>
        <begin position="87"/>
        <end position="115"/>
    </location>
</feature>
<protein>
    <submittedName>
        <fullName evidence="2">DUF4260 family protein</fullName>
    </submittedName>
</protein>
<feature type="transmembrane region" description="Helical" evidence="1">
    <location>
        <begin position="20"/>
        <end position="38"/>
    </location>
</feature>
<comment type="caution">
    <text evidence="2">The sequence shown here is derived from an EMBL/GenBank/DDBJ whole genome shotgun (WGS) entry which is preliminary data.</text>
</comment>
<dbReference type="Proteomes" id="UP001597261">
    <property type="component" value="Unassembled WGS sequence"/>
</dbReference>
<keyword evidence="3" id="KW-1185">Reference proteome</keyword>
<dbReference type="Pfam" id="PF14079">
    <property type="entry name" value="DUF4260"/>
    <property type="match status" value="1"/>
</dbReference>
<gene>
    <name evidence="2" type="ORF">ACFSL4_08805</name>
</gene>
<organism evidence="2 3">
    <name type="scientific">Streptomyces caeni</name>
    <dbReference type="NCBI Taxonomy" id="2307231"/>
    <lineage>
        <taxon>Bacteria</taxon>
        <taxon>Bacillati</taxon>
        <taxon>Actinomycetota</taxon>
        <taxon>Actinomycetes</taxon>
        <taxon>Kitasatosporales</taxon>
        <taxon>Streptomycetaceae</taxon>
        <taxon>Streptomyces</taxon>
    </lineage>
</organism>
<evidence type="ECO:0000313" key="2">
    <source>
        <dbReference type="EMBL" id="MFD1658308.1"/>
    </source>
</evidence>
<name>A0ABW4IN59_9ACTN</name>
<reference evidence="3" key="1">
    <citation type="journal article" date="2019" name="Int. J. Syst. Evol. Microbiol.">
        <title>The Global Catalogue of Microorganisms (GCM) 10K type strain sequencing project: providing services to taxonomists for standard genome sequencing and annotation.</title>
        <authorList>
            <consortium name="The Broad Institute Genomics Platform"/>
            <consortium name="The Broad Institute Genome Sequencing Center for Infectious Disease"/>
            <person name="Wu L."/>
            <person name="Ma J."/>
        </authorList>
    </citation>
    <scope>NUCLEOTIDE SEQUENCE [LARGE SCALE GENOMIC DNA]</scope>
    <source>
        <strain evidence="3">CGMCC 1.12470</strain>
    </source>
</reference>
<keyword evidence="1" id="KW-0472">Membrane</keyword>
<evidence type="ECO:0000313" key="3">
    <source>
        <dbReference type="Proteomes" id="UP001597261"/>
    </source>
</evidence>
<dbReference type="EMBL" id="JBHUDX010000021">
    <property type="protein sequence ID" value="MFD1658308.1"/>
    <property type="molecule type" value="Genomic_DNA"/>
</dbReference>
<keyword evidence="1" id="KW-0812">Transmembrane</keyword>
<keyword evidence="1" id="KW-1133">Transmembrane helix</keyword>
<evidence type="ECO:0000256" key="1">
    <source>
        <dbReference type="SAM" id="Phobius"/>
    </source>
</evidence>
<dbReference type="RefSeq" id="WP_381080299.1">
    <property type="nucleotide sequence ID" value="NZ_JBHUDX010000021.1"/>
</dbReference>
<dbReference type="InterPro" id="IPR025356">
    <property type="entry name" value="DUF4260"/>
</dbReference>
<feature type="transmembrane region" description="Helical" evidence="1">
    <location>
        <begin position="45"/>
        <end position="67"/>
    </location>
</feature>